<dbReference type="Pfam" id="PF02361">
    <property type="entry name" value="CbiQ"/>
    <property type="match status" value="1"/>
</dbReference>
<dbReference type="Proteomes" id="UP000676885">
    <property type="component" value="Chromosome"/>
</dbReference>
<evidence type="ECO:0000256" key="5">
    <source>
        <dbReference type="ARBA" id="ARBA00023136"/>
    </source>
</evidence>
<name>A0A975R0Q5_9MICC</name>
<keyword evidence="5 6" id="KW-0472">Membrane</keyword>
<keyword evidence="8" id="KW-1185">Reference proteome</keyword>
<evidence type="ECO:0000256" key="1">
    <source>
        <dbReference type="ARBA" id="ARBA00004141"/>
    </source>
</evidence>
<dbReference type="EMBL" id="CP076022">
    <property type="protein sequence ID" value="QWC09768.1"/>
    <property type="molecule type" value="Genomic_DNA"/>
</dbReference>
<feature type="transmembrane region" description="Helical" evidence="6">
    <location>
        <begin position="36"/>
        <end position="68"/>
    </location>
</feature>
<proteinExistence type="predicted"/>
<evidence type="ECO:0000256" key="3">
    <source>
        <dbReference type="ARBA" id="ARBA00022692"/>
    </source>
</evidence>
<keyword evidence="4 6" id="KW-1133">Transmembrane helix</keyword>
<reference evidence="7 8" key="1">
    <citation type="submission" date="2021-05" db="EMBL/GenBank/DDBJ databases">
        <title>Novel species in genus Arthrobacter.</title>
        <authorList>
            <person name="Zhang G."/>
        </authorList>
    </citation>
    <scope>NUCLEOTIDE SEQUENCE [LARGE SCALE GENOMIC DNA]</scope>
    <source>
        <strain evidence="8">zg-ZUI227</strain>
    </source>
</reference>
<protein>
    <submittedName>
        <fullName evidence="7">Energy-coupling factor transporter transmembrane protein EcfT</fullName>
    </submittedName>
</protein>
<comment type="subcellular location">
    <subcellularLocation>
        <location evidence="1">Membrane</location>
        <topology evidence="1">Multi-pass membrane protein</topology>
    </subcellularLocation>
</comment>
<dbReference type="InterPro" id="IPR051611">
    <property type="entry name" value="ECF_transporter_component"/>
</dbReference>
<keyword evidence="2" id="KW-1003">Cell membrane</keyword>
<dbReference type="CDD" id="cd16914">
    <property type="entry name" value="EcfT"/>
    <property type="match status" value="1"/>
</dbReference>
<accession>A0A975R0Q5</accession>
<keyword evidence="3 6" id="KW-0812">Transmembrane</keyword>
<feature type="transmembrane region" description="Helical" evidence="6">
    <location>
        <begin position="161"/>
        <end position="179"/>
    </location>
</feature>
<dbReference type="PANTHER" id="PTHR34857">
    <property type="entry name" value="SLL0384 PROTEIN"/>
    <property type="match status" value="1"/>
</dbReference>
<dbReference type="PANTHER" id="PTHR34857:SF2">
    <property type="entry name" value="SLL0384 PROTEIN"/>
    <property type="match status" value="1"/>
</dbReference>
<evidence type="ECO:0000256" key="6">
    <source>
        <dbReference type="SAM" id="Phobius"/>
    </source>
</evidence>
<evidence type="ECO:0000256" key="4">
    <source>
        <dbReference type="ARBA" id="ARBA00022989"/>
    </source>
</evidence>
<feature type="transmembrane region" description="Helical" evidence="6">
    <location>
        <begin position="80"/>
        <end position="98"/>
    </location>
</feature>
<feature type="transmembrane region" description="Helical" evidence="6">
    <location>
        <begin position="118"/>
        <end position="140"/>
    </location>
</feature>
<evidence type="ECO:0000313" key="7">
    <source>
        <dbReference type="EMBL" id="QWC09768.1"/>
    </source>
</evidence>
<sequence length="277" mass="28436">MRAGVSTGMNGAADLRNPSARPAGTLLERANPLSKVAAALALTVAVLLTVDWVSSAVVLAGELVLLPLLRISPLALFKRVWPLVIAALIGAWGTALLAEKTGSVLLDAGPLLFTTDSVGAGIAIGLRGLAIALPGIYLLLSTDPTDLADALAQKLRLPQRFVLGALAAMRLVGLLVSEWQSLGMARRARGVGADAGALARVRSFGGQAVVLLVQAVRRATRLAAAMEARGFGNGARTWARTSVFTALDAWITLYGVVLAAAALAAAAAAGTFNFILT</sequence>
<organism evidence="7 8">
    <name type="scientific">Arthrobacter jiangjiafuii</name>
    <dbReference type="NCBI Taxonomy" id="2817475"/>
    <lineage>
        <taxon>Bacteria</taxon>
        <taxon>Bacillati</taxon>
        <taxon>Actinomycetota</taxon>
        <taxon>Actinomycetes</taxon>
        <taxon>Micrococcales</taxon>
        <taxon>Micrococcaceae</taxon>
        <taxon>Arthrobacter</taxon>
    </lineage>
</organism>
<dbReference type="AlphaFoldDB" id="A0A975R0Q5"/>
<dbReference type="GO" id="GO:0005886">
    <property type="term" value="C:plasma membrane"/>
    <property type="evidence" value="ECO:0007669"/>
    <property type="project" value="UniProtKB-ARBA"/>
</dbReference>
<evidence type="ECO:0000313" key="8">
    <source>
        <dbReference type="Proteomes" id="UP000676885"/>
    </source>
</evidence>
<dbReference type="InterPro" id="IPR003339">
    <property type="entry name" value="ABC/ECF_trnsptr_transmembrane"/>
</dbReference>
<gene>
    <name evidence="7" type="ORF">KKR91_15085</name>
</gene>
<feature type="transmembrane region" description="Helical" evidence="6">
    <location>
        <begin position="251"/>
        <end position="276"/>
    </location>
</feature>
<dbReference type="KEGG" id="ajg:KKR91_15085"/>
<evidence type="ECO:0000256" key="2">
    <source>
        <dbReference type="ARBA" id="ARBA00022475"/>
    </source>
</evidence>